<reference evidence="1" key="1">
    <citation type="submission" date="2022-07" db="EMBL/GenBank/DDBJ databases">
        <authorList>
            <person name="Kouya T."/>
            <person name="Ishiyama Y."/>
        </authorList>
    </citation>
    <scope>NUCLEOTIDE SEQUENCE</scope>
    <source>
        <strain evidence="1">WR16-4</strain>
    </source>
</reference>
<name>A0A9W6ET40_9LACO</name>
<accession>A0A9W6ET40</accession>
<comment type="caution">
    <text evidence="1">The sequence shown here is derived from an EMBL/GenBank/DDBJ whole genome shotgun (WGS) entry which is preliminary data.</text>
</comment>
<evidence type="ECO:0000313" key="2">
    <source>
        <dbReference type="Proteomes" id="UP001144204"/>
    </source>
</evidence>
<proteinExistence type="predicted"/>
<dbReference type="RefSeq" id="WP_286136961.1">
    <property type="nucleotide sequence ID" value="NZ_BRPL01000004.1"/>
</dbReference>
<evidence type="ECO:0000313" key="1">
    <source>
        <dbReference type="EMBL" id="GLB47420.1"/>
    </source>
</evidence>
<sequence>MINKSGNHLIVAMSPNEKLIDDDQPLLTANSFKIPSCKLFNKVKLTNYKVAQTKHFTYKWHAATLGDDQDISKSQPILLFTNLSDMNKYDRIDNQMNSLEDKMENEGDLEDAGEYGPKYQKEYNRLGSQTKRDHRLTKQIKKVERKSIHFYNVRQLVEAKKIRRKDFLMVKINHSIYYSPTDEENEAFSTSNTEDGIFSSLNPTAKDRKYVIASKGEPLYLYNGAEWSNGKSIWQYNGHKWIYEGKDY</sequence>
<reference evidence="1" key="2">
    <citation type="journal article" date="2023" name="PLoS ONE">
        <title>Philodulcilactobacillus myokoensis gen. nov., sp. nov., a fructophilic, acidophilic, and agar-phobic lactic acid bacterium isolated from fermented vegetable extracts.</title>
        <authorList>
            <person name="Kouya T."/>
            <person name="Ishiyama Y."/>
            <person name="Ohashi S."/>
            <person name="Kumakubo R."/>
            <person name="Yamazaki T."/>
            <person name="Otaki T."/>
        </authorList>
    </citation>
    <scope>NUCLEOTIDE SEQUENCE</scope>
    <source>
        <strain evidence="1">WR16-4</strain>
    </source>
</reference>
<dbReference type="AlphaFoldDB" id="A0A9W6ET40"/>
<dbReference type="EMBL" id="BRPL01000004">
    <property type="protein sequence ID" value="GLB47420.1"/>
    <property type="molecule type" value="Genomic_DNA"/>
</dbReference>
<keyword evidence="2" id="KW-1185">Reference proteome</keyword>
<dbReference type="Proteomes" id="UP001144204">
    <property type="component" value="Unassembled WGS sequence"/>
</dbReference>
<protein>
    <submittedName>
        <fullName evidence="1">Uncharacterized protein</fullName>
    </submittedName>
</protein>
<organism evidence="1 2">
    <name type="scientific">Philodulcilactobacillus myokoensis</name>
    <dbReference type="NCBI Taxonomy" id="2929573"/>
    <lineage>
        <taxon>Bacteria</taxon>
        <taxon>Bacillati</taxon>
        <taxon>Bacillota</taxon>
        <taxon>Bacilli</taxon>
        <taxon>Lactobacillales</taxon>
        <taxon>Lactobacillaceae</taxon>
        <taxon>Philodulcilactobacillus</taxon>
    </lineage>
</organism>
<gene>
    <name evidence="1" type="ORF">WR164_13990</name>
</gene>